<dbReference type="CDD" id="cd01167">
    <property type="entry name" value="bac_FRK"/>
    <property type="match status" value="1"/>
</dbReference>
<proteinExistence type="inferred from homology"/>
<evidence type="ECO:0000256" key="2">
    <source>
        <dbReference type="ARBA" id="ARBA00022679"/>
    </source>
</evidence>
<dbReference type="GO" id="GO:0016301">
    <property type="term" value="F:kinase activity"/>
    <property type="evidence" value="ECO:0007669"/>
    <property type="project" value="UniProtKB-KW"/>
</dbReference>
<dbReference type="SUPFAM" id="SSF53613">
    <property type="entry name" value="Ribokinase-like"/>
    <property type="match status" value="1"/>
</dbReference>
<evidence type="ECO:0000313" key="6">
    <source>
        <dbReference type="Proteomes" id="UP001575105"/>
    </source>
</evidence>
<gene>
    <name evidence="5" type="ORF">ACERK3_06055</name>
</gene>
<dbReference type="Pfam" id="PF00294">
    <property type="entry name" value="PfkB"/>
    <property type="match status" value="1"/>
</dbReference>
<dbReference type="Proteomes" id="UP001575105">
    <property type="component" value="Unassembled WGS sequence"/>
</dbReference>
<sequence>MTRERFTIVGIGEALFDLFPESQRLGGAPLNVALHAHQLAQVRQGRGVPVSRVGQDELGQLLIDQVKERGVTTEFIQTDPDKPTGTVYVDFDADGQPTFDIVQNVAWDVLSFDFDLEDLARTCAAVAFGTLAQRDAQARNSIYRFLDTARQAVRLFDVNLRQNFYDARMLRRSCELATVLKLNEHELPAIAREIYLDAADDADAMAAALMKQFKFDMIVLTRGKQGTRLYTPQGTVDGEPAEYPVADDADPVGAGDSVAAAVLVGRVLRMNPQKIANLANHVGAYVAGQPGATPTLPDEILAMVKA</sequence>
<dbReference type="Gene3D" id="3.40.1190.20">
    <property type="match status" value="1"/>
</dbReference>
<dbReference type="InterPro" id="IPR011611">
    <property type="entry name" value="PfkB_dom"/>
</dbReference>
<comment type="caution">
    <text evidence="5">The sequence shown here is derived from an EMBL/GenBank/DDBJ whole genome shotgun (WGS) entry which is preliminary data.</text>
</comment>
<comment type="similarity">
    <text evidence="1">Belongs to the carbohydrate kinase PfkB family.</text>
</comment>
<keyword evidence="2 5" id="KW-0808">Transferase</keyword>
<reference evidence="5 6" key="1">
    <citation type="submission" date="2024-08" db="EMBL/GenBank/DDBJ databases">
        <title>Whole-genome sequencing of halo(alkali)philic microorganisms from hypersaline lakes.</title>
        <authorList>
            <person name="Sorokin D.Y."/>
            <person name="Merkel A.Y."/>
            <person name="Messina E."/>
            <person name="Yakimov M."/>
        </authorList>
    </citation>
    <scope>NUCLEOTIDE SEQUENCE [LARGE SCALE GENOMIC DNA]</scope>
    <source>
        <strain evidence="5 6">AB-hyl4</strain>
    </source>
</reference>
<accession>A0ABV4U2P0</accession>
<evidence type="ECO:0000259" key="4">
    <source>
        <dbReference type="Pfam" id="PF00294"/>
    </source>
</evidence>
<dbReference type="PANTHER" id="PTHR43085:SF57">
    <property type="entry name" value="CARBOHYDRATE KINASE PFKB DOMAIN-CONTAINING PROTEIN"/>
    <property type="match status" value="1"/>
</dbReference>
<evidence type="ECO:0000256" key="1">
    <source>
        <dbReference type="ARBA" id="ARBA00010688"/>
    </source>
</evidence>
<organism evidence="5 6">
    <name type="scientific">Natronomicrosphaera hydrolytica</name>
    <dbReference type="NCBI Taxonomy" id="3242702"/>
    <lineage>
        <taxon>Bacteria</taxon>
        <taxon>Pseudomonadati</taxon>
        <taxon>Planctomycetota</taxon>
        <taxon>Phycisphaerae</taxon>
        <taxon>Phycisphaerales</taxon>
        <taxon>Phycisphaeraceae</taxon>
        <taxon>Natronomicrosphaera</taxon>
    </lineage>
</organism>
<evidence type="ECO:0000256" key="3">
    <source>
        <dbReference type="ARBA" id="ARBA00022777"/>
    </source>
</evidence>
<protein>
    <submittedName>
        <fullName evidence="5">Carbohydrate kinase</fullName>
        <ecNumber evidence="5">2.7.1.-</ecNumber>
    </submittedName>
</protein>
<keyword evidence="3 5" id="KW-0418">Kinase</keyword>
<name>A0ABV4U2P0_9BACT</name>
<evidence type="ECO:0000313" key="5">
    <source>
        <dbReference type="EMBL" id="MFA9477857.1"/>
    </source>
</evidence>
<dbReference type="InterPro" id="IPR050306">
    <property type="entry name" value="PfkB_Carbo_kinase"/>
</dbReference>
<keyword evidence="6" id="KW-1185">Reference proteome</keyword>
<dbReference type="PANTHER" id="PTHR43085">
    <property type="entry name" value="HEXOKINASE FAMILY MEMBER"/>
    <property type="match status" value="1"/>
</dbReference>
<dbReference type="RefSeq" id="WP_425344782.1">
    <property type="nucleotide sequence ID" value="NZ_JBGUBD010000003.1"/>
</dbReference>
<dbReference type="InterPro" id="IPR029056">
    <property type="entry name" value="Ribokinase-like"/>
</dbReference>
<dbReference type="EMBL" id="JBGUBD010000003">
    <property type="protein sequence ID" value="MFA9477857.1"/>
    <property type="molecule type" value="Genomic_DNA"/>
</dbReference>
<feature type="domain" description="Carbohydrate kinase PfkB" evidence="4">
    <location>
        <begin position="23"/>
        <end position="298"/>
    </location>
</feature>
<dbReference type="EC" id="2.7.1.-" evidence="5"/>